<dbReference type="SMART" id="SM00228">
    <property type="entry name" value="PDZ"/>
    <property type="match status" value="3"/>
</dbReference>
<organism evidence="3">
    <name type="scientific">Schistocephalus solidus</name>
    <name type="common">Tapeworm</name>
    <dbReference type="NCBI Taxonomy" id="70667"/>
    <lineage>
        <taxon>Eukaryota</taxon>
        <taxon>Metazoa</taxon>
        <taxon>Spiralia</taxon>
        <taxon>Lophotrochozoa</taxon>
        <taxon>Platyhelminthes</taxon>
        <taxon>Cestoda</taxon>
        <taxon>Eucestoda</taxon>
        <taxon>Diphyllobothriidea</taxon>
        <taxon>Diphyllobothriidae</taxon>
        <taxon>Schistocephalus</taxon>
    </lineage>
</organism>
<dbReference type="GO" id="GO:0045197">
    <property type="term" value="P:establishment or maintenance of epithelial cell apical/basal polarity"/>
    <property type="evidence" value="ECO:0007669"/>
    <property type="project" value="TreeGrafter"/>
</dbReference>
<feature type="compositionally biased region" description="Polar residues" evidence="1">
    <location>
        <begin position="1096"/>
        <end position="1111"/>
    </location>
</feature>
<feature type="compositionally biased region" description="Basic and acidic residues" evidence="1">
    <location>
        <begin position="643"/>
        <end position="654"/>
    </location>
</feature>
<dbReference type="Pfam" id="PF17820">
    <property type="entry name" value="PDZ_6"/>
    <property type="match status" value="1"/>
</dbReference>
<feature type="region of interest" description="Disordered" evidence="1">
    <location>
        <begin position="1"/>
        <end position="70"/>
    </location>
</feature>
<dbReference type="GO" id="GO:0030010">
    <property type="term" value="P:establishment of cell polarity"/>
    <property type="evidence" value="ECO:0007669"/>
    <property type="project" value="TreeGrafter"/>
</dbReference>
<dbReference type="GO" id="GO:0008104">
    <property type="term" value="P:intracellular protein localization"/>
    <property type="evidence" value="ECO:0007669"/>
    <property type="project" value="TreeGrafter"/>
</dbReference>
<dbReference type="InterPro" id="IPR001478">
    <property type="entry name" value="PDZ"/>
</dbReference>
<reference evidence="3" key="1">
    <citation type="submission" date="2016-01" db="EMBL/GenBank/DDBJ databases">
        <title>Reference transcriptome for the parasite Schistocephalus solidus: insights into the molecular evolution of parasitism.</title>
        <authorList>
            <person name="Hebert F.O."/>
            <person name="Grambauer S."/>
            <person name="Barber I."/>
            <person name="Landry C.R."/>
            <person name="Aubin-Horth N."/>
        </authorList>
    </citation>
    <scope>NUCLEOTIDE SEQUENCE</scope>
</reference>
<dbReference type="EMBL" id="GEEE01004217">
    <property type="protein sequence ID" value="JAP59008.1"/>
    <property type="molecule type" value="Transcribed_RNA"/>
</dbReference>
<gene>
    <name evidence="3" type="ORF">TR144047</name>
</gene>
<feature type="region of interest" description="Disordered" evidence="1">
    <location>
        <begin position="839"/>
        <end position="877"/>
    </location>
</feature>
<feature type="compositionally biased region" description="Basic and acidic residues" evidence="1">
    <location>
        <begin position="583"/>
        <end position="609"/>
    </location>
</feature>
<feature type="compositionally biased region" description="Low complexity" evidence="1">
    <location>
        <begin position="963"/>
        <end position="982"/>
    </location>
</feature>
<feature type="region of interest" description="Disordered" evidence="1">
    <location>
        <begin position="777"/>
        <end position="798"/>
    </location>
</feature>
<dbReference type="SUPFAM" id="SSF50156">
    <property type="entry name" value="PDZ domain-like"/>
    <property type="match status" value="3"/>
</dbReference>
<sequence length="1389" mass="152875">MSNIKRKNSNTPNIADTRTKKTGVLSAEENLSISSPIKATPTRPRDFRPSSKDECTSFSRASTARRSLGSTNQTWLDAADELDTQYTTSRPQSFVYNLESSTHQTSYISGSNKNPKAKSKPPRDPKYDRDTLNLAKLIPVNGPCDLNSCGFALRPVFDESVNRWWAAKIKKRNGPNSANSSRIALREGDFIVKVNGKDVRNKSSESLVSSIIDALLTPETVVLSILRPSDIQKVLPVEDFSNITKDDAKDSTEEPRYYSASPMTPITCIKNLYAFNTRSIGQKLAVELVKSAEGGFGISFATRDTMVSPTTDEPIFIDRIMPTGSAVEDGRLQFGDRLLAINNVEVTSFESALSQLRNVPVGKKATLLVSRQNEVCFKGTASGFTADDLPVCRTYTFKIPVPPPEAANNSIGIRFAFSEQPLMLHSPTEAELPLCEPGAMIGEVFPIDSQEDNAAPVETQDFSGLYVQLIKPNSPADNGDASVRVGDRLIAVNGQNVMGRSLSEVAALLTSAITTCRARAHKHRPTIKFTVNRFFQRKSQSERLASERNRDVRPGATQSEQTKGHSSPSVPETSKTPRKKATVKIDEAGDERPSRSDSRRTVDGQERQNRSASVDPCGRSRKQTADDSPRSPKRSSSTFTREAMGRRSVSEKRHANMDATSFKFFNENVLPFRVTDEHTSRLYSTMPSVRGVRQLRRAKQGRSSGPVKPVHRKDPLSTPPRAPSRSLASSPDILRTDARHPAGSDLLFDVSADQSSESNFAYSRSHNQSFRNALDTSNIHDKPGAPLPLEASTCAPGPPVLPSRFRSLLPSAGDSSSTTSSCLSTSVPLQNSVDYVATLPRKSGKQSTSPPPVPARRTKIPTATTQSSSTDIPPDYQMSLDRHQLSRGLGRVNYTKRDLTSSAIQHQKIIQDFMKHHRSGKRDKYSLVSEQAASSSVTTTTASPSSHLVTLKKVTSIPVRSTSPPSNFPSSKPNPQSFFPKPILQSNNSTTRIPTSPVPLPIQSFNAYISPTSEASPELHNEMKGAPDTVPSSSQHHSTSSVCQVPTSPPLPPKTEASDFFSSVAYPKSPTVFSSRQPKSAYLEEVETCLRRKHTSPNGSLTVTCQQESPLSSSSNTTSSSSQAKLRSQGRVEYRQQPTDPYLEKSSDSYRRRPLNSHLTHPTKECWLPPENFPKPASFPHDLKVFAAQDTGERLPMPPPNSLSKIPRRPSSARYIHSPHTVLRSKSPAVDRFVDSQNCPTSRGFFDDVGSRTMRSPRPPILSSIPQSSFSRQLSPPKSRFEADCLGHCSRQLPAPPRYARDYIFKEKASSRALVPQRLPIARNTTYVSQPCSSRTHENRPKNAKQSARLPPTLSHRVRSPSRICDLKFALTPTSPYEARVLAIYRSIR</sequence>
<feature type="region of interest" description="Disordered" evidence="1">
    <location>
        <begin position="685"/>
        <end position="739"/>
    </location>
</feature>
<dbReference type="GO" id="GO:0051660">
    <property type="term" value="P:establishment of centrosome localization"/>
    <property type="evidence" value="ECO:0007669"/>
    <property type="project" value="TreeGrafter"/>
</dbReference>
<dbReference type="GO" id="GO:0005912">
    <property type="term" value="C:adherens junction"/>
    <property type="evidence" value="ECO:0007669"/>
    <property type="project" value="TreeGrafter"/>
</dbReference>
<feature type="region of interest" description="Disordered" evidence="1">
    <location>
        <begin position="105"/>
        <end position="128"/>
    </location>
</feature>
<dbReference type="Pfam" id="PF00595">
    <property type="entry name" value="PDZ"/>
    <property type="match status" value="1"/>
</dbReference>
<feature type="compositionally biased region" description="Low complexity" evidence="1">
    <location>
        <begin position="1032"/>
        <end position="1041"/>
    </location>
</feature>
<feature type="region of interest" description="Disordered" evidence="1">
    <location>
        <begin position="1093"/>
        <end position="1163"/>
    </location>
</feature>
<dbReference type="PANTHER" id="PTHR16484">
    <property type="entry name" value="PARTITIONING DEFECTIVE 3 RELATED"/>
    <property type="match status" value="1"/>
</dbReference>
<evidence type="ECO:0000313" key="3">
    <source>
        <dbReference type="EMBL" id="JAP59008.1"/>
    </source>
</evidence>
<dbReference type="CDD" id="cd00136">
    <property type="entry name" value="PDZ_canonical"/>
    <property type="match status" value="1"/>
</dbReference>
<feature type="domain" description="PDZ" evidence="2">
    <location>
        <begin position="285"/>
        <end position="358"/>
    </location>
</feature>
<feature type="compositionally biased region" description="Basic and acidic residues" evidence="1">
    <location>
        <begin position="43"/>
        <end position="55"/>
    </location>
</feature>
<feature type="compositionally biased region" description="Basic and acidic residues" evidence="1">
    <location>
        <begin position="1142"/>
        <end position="1151"/>
    </location>
</feature>
<feature type="region of interest" description="Disordered" evidence="1">
    <location>
        <begin position="1326"/>
        <end position="1357"/>
    </location>
</feature>
<feature type="compositionally biased region" description="Basic and acidic residues" evidence="1">
    <location>
        <begin position="540"/>
        <end position="553"/>
    </location>
</feature>
<dbReference type="PROSITE" id="PS50106">
    <property type="entry name" value="PDZ"/>
    <property type="match status" value="2"/>
</dbReference>
<feature type="region of interest" description="Disordered" evidence="1">
    <location>
        <begin position="957"/>
        <end position="989"/>
    </location>
</feature>
<dbReference type="InterPro" id="IPR036034">
    <property type="entry name" value="PDZ_sf"/>
</dbReference>
<dbReference type="GO" id="GO:0000226">
    <property type="term" value="P:microtubule cytoskeleton organization"/>
    <property type="evidence" value="ECO:0007669"/>
    <property type="project" value="TreeGrafter"/>
</dbReference>
<feature type="compositionally biased region" description="Polar residues" evidence="1">
    <location>
        <begin position="861"/>
        <end position="871"/>
    </location>
</feature>
<dbReference type="GO" id="GO:0035091">
    <property type="term" value="F:phosphatidylinositol binding"/>
    <property type="evidence" value="ECO:0007669"/>
    <property type="project" value="TreeGrafter"/>
</dbReference>
<feature type="compositionally biased region" description="Low complexity" evidence="1">
    <location>
        <begin position="1112"/>
        <end position="1122"/>
    </location>
</feature>
<feature type="region of interest" description="Disordered" evidence="1">
    <location>
        <begin position="540"/>
        <end position="654"/>
    </location>
</feature>
<dbReference type="GO" id="GO:0043296">
    <property type="term" value="C:apical junction complex"/>
    <property type="evidence" value="ECO:0007669"/>
    <property type="project" value="TreeGrafter"/>
</dbReference>
<proteinExistence type="predicted"/>
<dbReference type="PANTHER" id="PTHR16484:SF17">
    <property type="entry name" value="BAZOOKA, ISOFORM B"/>
    <property type="match status" value="1"/>
</dbReference>
<feature type="compositionally biased region" description="Low complexity" evidence="1">
    <location>
        <begin position="56"/>
        <end position="67"/>
    </location>
</feature>
<dbReference type="InterPro" id="IPR041489">
    <property type="entry name" value="PDZ_6"/>
</dbReference>
<feature type="domain" description="PDZ" evidence="2">
    <location>
        <begin position="445"/>
        <end position="512"/>
    </location>
</feature>
<dbReference type="GO" id="GO:0007155">
    <property type="term" value="P:cell adhesion"/>
    <property type="evidence" value="ECO:0007669"/>
    <property type="project" value="TreeGrafter"/>
</dbReference>
<dbReference type="InterPro" id="IPR052213">
    <property type="entry name" value="PAR3"/>
</dbReference>
<accession>A0A0X3Q5A2</accession>
<feature type="compositionally biased region" description="Polar residues" evidence="1">
    <location>
        <begin position="556"/>
        <end position="574"/>
    </location>
</feature>
<dbReference type="Gene3D" id="2.30.42.10">
    <property type="match status" value="3"/>
</dbReference>
<protein>
    <recommendedName>
        <fullName evidence="2">PDZ domain-containing protein</fullName>
    </recommendedName>
</protein>
<evidence type="ECO:0000256" key="1">
    <source>
        <dbReference type="SAM" id="MobiDB-lite"/>
    </source>
</evidence>
<feature type="region of interest" description="Disordered" evidence="1">
    <location>
        <begin position="1013"/>
        <end position="1056"/>
    </location>
</feature>
<dbReference type="GO" id="GO:0016324">
    <property type="term" value="C:apical plasma membrane"/>
    <property type="evidence" value="ECO:0007669"/>
    <property type="project" value="TreeGrafter"/>
</dbReference>
<evidence type="ECO:0000259" key="2">
    <source>
        <dbReference type="PROSITE" id="PS50106"/>
    </source>
</evidence>
<name>A0A0X3Q5A2_SCHSO</name>
<dbReference type="GO" id="GO:0005938">
    <property type="term" value="C:cell cortex"/>
    <property type="evidence" value="ECO:0007669"/>
    <property type="project" value="TreeGrafter"/>
</dbReference>
<feature type="region of interest" description="Disordered" evidence="1">
    <location>
        <begin position="1244"/>
        <end position="1276"/>
    </location>
</feature>
<feature type="compositionally biased region" description="Low complexity" evidence="1">
    <location>
        <begin position="1261"/>
        <end position="1275"/>
    </location>
</feature>